<evidence type="ECO:0000313" key="9">
    <source>
        <dbReference type="Proteomes" id="UP000053029"/>
    </source>
</evidence>
<feature type="binding site" description="axial binding residue" evidence="7">
    <location>
        <position position="281"/>
    </location>
    <ligand>
        <name>heme</name>
        <dbReference type="ChEBI" id="CHEBI:30413"/>
    </ligand>
    <ligandPart>
        <name>Fe</name>
        <dbReference type="ChEBI" id="CHEBI:18248"/>
    </ligandPart>
</feature>
<dbReference type="InterPro" id="IPR050364">
    <property type="entry name" value="Cytochrome_P450_fung"/>
</dbReference>
<dbReference type="HOGENOM" id="CLU_001570_2_0_1"/>
<dbReference type="VEuPathDB" id="FungiDB:Z517_08163"/>
<dbReference type="PANTHER" id="PTHR46300">
    <property type="entry name" value="P450, PUTATIVE (EUROFUNG)-RELATED-RELATED"/>
    <property type="match status" value="1"/>
</dbReference>
<evidence type="ECO:0000256" key="4">
    <source>
        <dbReference type="ARBA" id="ARBA00023002"/>
    </source>
</evidence>
<dbReference type="OrthoDB" id="1103324at2759"/>
<evidence type="ECO:0000256" key="2">
    <source>
        <dbReference type="ARBA" id="ARBA00010617"/>
    </source>
</evidence>
<evidence type="ECO:0000256" key="3">
    <source>
        <dbReference type="ARBA" id="ARBA00022723"/>
    </source>
</evidence>
<evidence type="ECO:0000256" key="5">
    <source>
        <dbReference type="ARBA" id="ARBA00023004"/>
    </source>
</evidence>
<dbReference type="Gene3D" id="1.10.630.10">
    <property type="entry name" value="Cytochrome P450"/>
    <property type="match status" value="2"/>
</dbReference>
<keyword evidence="7" id="KW-0349">Heme</keyword>
<keyword evidence="4" id="KW-0560">Oxidoreductase</keyword>
<evidence type="ECO:0000256" key="6">
    <source>
        <dbReference type="ARBA" id="ARBA00023033"/>
    </source>
</evidence>
<organism evidence="8 9">
    <name type="scientific">Fonsecaea pedrosoi CBS 271.37</name>
    <dbReference type="NCBI Taxonomy" id="1442368"/>
    <lineage>
        <taxon>Eukaryota</taxon>
        <taxon>Fungi</taxon>
        <taxon>Dikarya</taxon>
        <taxon>Ascomycota</taxon>
        <taxon>Pezizomycotina</taxon>
        <taxon>Eurotiomycetes</taxon>
        <taxon>Chaetothyriomycetidae</taxon>
        <taxon>Chaetothyriales</taxon>
        <taxon>Herpotrichiellaceae</taxon>
        <taxon>Fonsecaea</taxon>
    </lineage>
</organism>
<keyword evidence="6" id="KW-0503">Monooxygenase</keyword>
<reference evidence="8 9" key="1">
    <citation type="submission" date="2015-01" db="EMBL/GenBank/DDBJ databases">
        <title>The Genome Sequence of Fonsecaea pedrosoi CBS 271.37.</title>
        <authorList>
            <consortium name="The Broad Institute Genomics Platform"/>
            <person name="Cuomo C."/>
            <person name="de Hoog S."/>
            <person name="Gorbushina A."/>
            <person name="Stielow B."/>
            <person name="Teixiera M."/>
            <person name="Abouelleil A."/>
            <person name="Chapman S.B."/>
            <person name="Priest M."/>
            <person name="Young S.K."/>
            <person name="Wortman J."/>
            <person name="Nusbaum C."/>
            <person name="Birren B."/>
        </authorList>
    </citation>
    <scope>NUCLEOTIDE SEQUENCE [LARGE SCALE GENOMIC DNA]</scope>
    <source>
        <strain evidence="8 9">CBS 271.37</strain>
    </source>
</reference>
<gene>
    <name evidence="8" type="ORF">Z517_08163</name>
</gene>
<dbReference type="Pfam" id="PF00067">
    <property type="entry name" value="p450"/>
    <property type="match status" value="2"/>
</dbReference>
<dbReference type="Proteomes" id="UP000053029">
    <property type="component" value="Unassembled WGS sequence"/>
</dbReference>
<accession>A0A0D2GCC2</accession>
<proteinExistence type="inferred from homology"/>
<comment type="similarity">
    <text evidence="2">Belongs to the cytochrome P450 family.</text>
</comment>
<dbReference type="AlphaFoldDB" id="A0A0D2GCC2"/>
<keyword evidence="3 7" id="KW-0479">Metal-binding</keyword>
<dbReference type="InterPro" id="IPR001128">
    <property type="entry name" value="Cyt_P450"/>
</dbReference>
<comment type="cofactor">
    <cofactor evidence="1 7">
        <name>heme</name>
        <dbReference type="ChEBI" id="CHEBI:30413"/>
    </cofactor>
</comment>
<dbReference type="GO" id="GO:0020037">
    <property type="term" value="F:heme binding"/>
    <property type="evidence" value="ECO:0007669"/>
    <property type="project" value="InterPro"/>
</dbReference>
<keyword evidence="5 7" id="KW-0408">Iron</keyword>
<evidence type="ECO:0000256" key="1">
    <source>
        <dbReference type="ARBA" id="ARBA00001971"/>
    </source>
</evidence>
<dbReference type="InterPro" id="IPR002401">
    <property type="entry name" value="Cyt_P450_E_grp-I"/>
</dbReference>
<dbReference type="RefSeq" id="XP_013282136.1">
    <property type="nucleotide sequence ID" value="XM_013426682.1"/>
</dbReference>
<protein>
    <recommendedName>
        <fullName evidence="10">Cytochrome P450</fullName>
    </recommendedName>
</protein>
<dbReference type="STRING" id="1442368.A0A0D2GCC2"/>
<evidence type="ECO:0000313" key="8">
    <source>
        <dbReference type="EMBL" id="KIW78328.1"/>
    </source>
</evidence>
<dbReference type="PANTHER" id="PTHR46300:SF2">
    <property type="entry name" value="CYTOCHROME P450 MONOOXYGENASE ALNH-RELATED"/>
    <property type="match status" value="1"/>
</dbReference>
<keyword evidence="9" id="KW-1185">Reference proteome</keyword>
<dbReference type="GO" id="GO:0005506">
    <property type="term" value="F:iron ion binding"/>
    <property type="evidence" value="ECO:0007669"/>
    <property type="project" value="InterPro"/>
</dbReference>
<name>A0A0D2GCC2_9EURO</name>
<dbReference type="SUPFAM" id="SSF48264">
    <property type="entry name" value="Cytochrome P450"/>
    <property type="match status" value="1"/>
</dbReference>
<dbReference type="GeneID" id="25307653"/>
<dbReference type="InterPro" id="IPR036396">
    <property type="entry name" value="Cyt_P450_sf"/>
</dbReference>
<sequence>MCEKKHIDVVNAEAVQMLRDTVIEPEGLMKRPKRFANSIITSLVFGVRTPDISTPHMHRMFELMEHWSLVMELGSTPPVDFYPFLKWIPERFLGNWLSRANRVKQEMHSLYEDLVADVIKRRHSLGPRDSMLDRVLDQQDAGKLELTKHQLYFLGGIVIEGGSDTTASGLLAFLKAIVCFPEFQKKAQAEIDSVVGEDRTPQWSDFEKLPYAHIDGMFLPKGSAVFFNVWGLHSDEKYIHEPERFTPDRFAGHTRLAPEYATSADYESRDHYNYGVGRRLCPGIHLGERNRWIGMAKLLWAFNFEQDVDSTGNPIPLDMNYKTGYSEGFIVCTNDFPAKVTPRSEKRVETIMREFDQAKCDVFSRYP</sequence>
<dbReference type="PRINTS" id="PR00463">
    <property type="entry name" value="EP450I"/>
</dbReference>
<dbReference type="GO" id="GO:0004497">
    <property type="term" value="F:monooxygenase activity"/>
    <property type="evidence" value="ECO:0007669"/>
    <property type="project" value="UniProtKB-KW"/>
</dbReference>
<evidence type="ECO:0000256" key="7">
    <source>
        <dbReference type="PIRSR" id="PIRSR602401-1"/>
    </source>
</evidence>
<dbReference type="EMBL" id="KN846973">
    <property type="protein sequence ID" value="KIW78328.1"/>
    <property type="molecule type" value="Genomic_DNA"/>
</dbReference>
<dbReference type="GO" id="GO:0016705">
    <property type="term" value="F:oxidoreductase activity, acting on paired donors, with incorporation or reduction of molecular oxygen"/>
    <property type="evidence" value="ECO:0007669"/>
    <property type="project" value="InterPro"/>
</dbReference>
<evidence type="ECO:0008006" key="10">
    <source>
        <dbReference type="Google" id="ProtNLM"/>
    </source>
</evidence>